<feature type="transmembrane region" description="Helical" evidence="1">
    <location>
        <begin position="125"/>
        <end position="145"/>
    </location>
</feature>
<feature type="transmembrane region" description="Helical" evidence="1">
    <location>
        <begin position="362"/>
        <end position="379"/>
    </location>
</feature>
<feature type="transmembrane region" description="Helical" evidence="1">
    <location>
        <begin position="385"/>
        <end position="408"/>
    </location>
</feature>
<feature type="transmembrane region" description="Helical" evidence="1">
    <location>
        <begin position="79"/>
        <end position="99"/>
    </location>
</feature>
<feature type="transmembrane region" description="Helical" evidence="1">
    <location>
        <begin position="309"/>
        <end position="332"/>
    </location>
</feature>
<feature type="transmembrane region" description="Helical" evidence="1">
    <location>
        <begin position="152"/>
        <end position="178"/>
    </location>
</feature>
<feature type="transmembrane region" description="Helical" evidence="1">
    <location>
        <begin position="184"/>
        <end position="203"/>
    </location>
</feature>
<organism evidence="2 3">
    <name type="scientific">Candidatus Jorgensenbacteria bacterium GW2011_GWA1_48_11</name>
    <dbReference type="NCBI Taxonomy" id="1618660"/>
    <lineage>
        <taxon>Bacteria</taxon>
        <taxon>Candidatus Joergenseniibacteriota</taxon>
    </lineage>
</organism>
<feature type="transmembrane region" description="Helical" evidence="1">
    <location>
        <begin position="274"/>
        <end position="297"/>
    </location>
</feature>
<evidence type="ECO:0000313" key="3">
    <source>
        <dbReference type="Proteomes" id="UP000034956"/>
    </source>
</evidence>
<accession>A0A0G1WMD5</accession>
<evidence type="ECO:0000313" key="2">
    <source>
        <dbReference type="EMBL" id="KKU91498.1"/>
    </source>
</evidence>
<evidence type="ECO:0000256" key="1">
    <source>
        <dbReference type="SAM" id="Phobius"/>
    </source>
</evidence>
<feature type="transmembrane region" description="Helical" evidence="1">
    <location>
        <begin position="338"/>
        <end position="355"/>
    </location>
</feature>
<feature type="transmembrane region" description="Helical" evidence="1">
    <location>
        <begin position="215"/>
        <end position="238"/>
    </location>
</feature>
<feature type="transmembrane region" description="Helical" evidence="1">
    <location>
        <begin position="104"/>
        <end position="119"/>
    </location>
</feature>
<name>A0A0G1WMD5_9BACT</name>
<dbReference type="EMBL" id="LCPF01000001">
    <property type="protein sequence ID" value="KKU91498.1"/>
    <property type="molecule type" value="Genomic_DNA"/>
</dbReference>
<dbReference type="AlphaFoldDB" id="A0A0G1WMD5"/>
<reference evidence="2 3" key="1">
    <citation type="journal article" date="2015" name="Nature">
        <title>rRNA introns, odd ribosomes, and small enigmatic genomes across a large radiation of phyla.</title>
        <authorList>
            <person name="Brown C.T."/>
            <person name="Hug L.A."/>
            <person name="Thomas B.C."/>
            <person name="Sharon I."/>
            <person name="Castelle C.J."/>
            <person name="Singh A."/>
            <person name="Wilkins M.J."/>
            <person name="Williams K.H."/>
            <person name="Banfield J.F."/>
        </authorList>
    </citation>
    <scope>NUCLEOTIDE SEQUENCE [LARGE SCALE GENOMIC DNA]</scope>
</reference>
<sequence>MIRFLKNYFFLVPAGIITIAVIILNLPFVAPIHDSDSQWYISIAEGHIENVMKPFSGRFFHSFLAGQISSYFSADLTQVFLLLAVFSLFFFFVITTLILRKLDLSYFLIVPFFLLPLFLRTFHDIFLPDGFYLFLTAAFFLFVFYEMDVASLLTLFLLFLARESTILLGVIYLAVSLFRSKRAFSFAIFLVMVVSIFTANQINNIGLPNTHSMNNFSYVAFKVPFYFLNNVLGVRLWVNTLQNCVPIFKIMDLPNWRLFGAVHEVGFCGVDPQFPLMTVTALLTVFGVLPVVVFYLGRNFKTIIQKSPVWLIVALFYGLGHYLVGVTVTTGIERLAAYSWPAFLLVALFFMKTYFEMDRESLVKISLVNLFVAWLPFGLEKAYGYNAILMLFIIAIALLAYFYVFGLLKRSANLRSLNEGKN</sequence>
<protein>
    <submittedName>
        <fullName evidence="2">Uncharacterized protein</fullName>
    </submittedName>
</protein>
<feature type="transmembrane region" description="Helical" evidence="1">
    <location>
        <begin position="7"/>
        <end position="30"/>
    </location>
</feature>
<gene>
    <name evidence="2" type="ORF">UY23_C0001G0104</name>
</gene>
<comment type="caution">
    <text evidence="2">The sequence shown here is derived from an EMBL/GenBank/DDBJ whole genome shotgun (WGS) entry which is preliminary data.</text>
</comment>
<keyword evidence="1" id="KW-0472">Membrane</keyword>
<dbReference type="Proteomes" id="UP000034956">
    <property type="component" value="Unassembled WGS sequence"/>
</dbReference>
<keyword evidence="1" id="KW-1133">Transmembrane helix</keyword>
<proteinExistence type="predicted"/>
<keyword evidence="1" id="KW-0812">Transmembrane</keyword>